<dbReference type="EMBL" id="FOSP01000006">
    <property type="protein sequence ID" value="SFK42049.1"/>
    <property type="molecule type" value="Genomic_DNA"/>
</dbReference>
<dbReference type="GO" id="GO:0000917">
    <property type="term" value="P:division septum assembly"/>
    <property type="evidence" value="ECO:0007669"/>
    <property type="project" value="UniProtKB-KW"/>
</dbReference>
<evidence type="ECO:0000313" key="13">
    <source>
        <dbReference type="Proteomes" id="UP000199533"/>
    </source>
</evidence>
<name>A0A1I3ZEQ5_9PROT</name>
<evidence type="ECO:0000256" key="4">
    <source>
        <dbReference type="ARBA" id="ARBA00022723"/>
    </source>
</evidence>
<evidence type="ECO:0000256" key="1">
    <source>
        <dbReference type="ARBA" id="ARBA00001946"/>
    </source>
</evidence>
<keyword evidence="4" id="KW-0479">Metal-binding</keyword>
<evidence type="ECO:0000256" key="2">
    <source>
        <dbReference type="ARBA" id="ARBA00009638"/>
    </source>
</evidence>
<dbReference type="GO" id="GO:0046872">
    <property type="term" value="F:metal ion binding"/>
    <property type="evidence" value="ECO:0007669"/>
    <property type="project" value="UniProtKB-KW"/>
</dbReference>
<dbReference type="STRING" id="52441.SAMN05216302_100632"/>
<organism evidence="12 13">
    <name type="scientific">Nitrosomonas aestuarii</name>
    <dbReference type="NCBI Taxonomy" id="52441"/>
    <lineage>
        <taxon>Bacteria</taxon>
        <taxon>Pseudomonadati</taxon>
        <taxon>Pseudomonadota</taxon>
        <taxon>Betaproteobacteria</taxon>
        <taxon>Nitrosomonadales</taxon>
        <taxon>Nitrosomonadaceae</taxon>
        <taxon>Nitrosomonas</taxon>
    </lineage>
</organism>
<evidence type="ECO:0000313" key="12">
    <source>
        <dbReference type="EMBL" id="SFK42049.1"/>
    </source>
</evidence>
<dbReference type="CDD" id="cd01876">
    <property type="entry name" value="YihA_EngB"/>
    <property type="match status" value="1"/>
</dbReference>
<dbReference type="GO" id="GO:0005829">
    <property type="term" value="C:cytosol"/>
    <property type="evidence" value="ECO:0007669"/>
    <property type="project" value="TreeGrafter"/>
</dbReference>
<evidence type="ECO:0000259" key="11">
    <source>
        <dbReference type="PROSITE" id="PS51706"/>
    </source>
</evidence>
<keyword evidence="8 10" id="KW-0717">Septation</keyword>
<dbReference type="PANTHER" id="PTHR11649">
    <property type="entry name" value="MSS1/TRME-RELATED GTP-BINDING PROTEIN"/>
    <property type="match status" value="1"/>
</dbReference>
<evidence type="ECO:0000256" key="10">
    <source>
        <dbReference type="HAMAP-Rule" id="MF_00321"/>
    </source>
</evidence>
<feature type="domain" description="EngB-type G" evidence="11">
    <location>
        <begin position="23"/>
        <end position="197"/>
    </location>
</feature>
<dbReference type="RefSeq" id="WP_090697810.1">
    <property type="nucleotide sequence ID" value="NZ_FOSP01000006.1"/>
</dbReference>
<keyword evidence="5 10" id="KW-0547">Nucleotide-binding</keyword>
<dbReference type="HAMAP" id="MF_00321">
    <property type="entry name" value="GTPase_EngB"/>
    <property type="match status" value="1"/>
</dbReference>
<dbReference type="InterPro" id="IPR006073">
    <property type="entry name" value="GTP-bd"/>
</dbReference>
<keyword evidence="3 10" id="KW-0132">Cell division</keyword>
<keyword evidence="13" id="KW-1185">Reference proteome</keyword>
<proteinExistence type="inferred from homology"/>
<dbReference type="PROSITE" id="PS51706">
    <property type="entry name" value="G_ENGB"/>
    <property type="match status" value="1"/>
</dbReference>
<sequence length="203" mass="23131">MSLFKEASFYISVNKLIDLPLHDGVEIAFAGRSNAGKSSVINTLTSHKKLAFVSKTPGRTQLINFYQLRSDLFLVDLPGYGYAKVPIEIRNHWKSLLSKYLQTRKELLGLVLIMDIRHPLKDLDLQMLNWFTITDKSVHIMLTKADKLSRQQANITLNKVTDFLVLHYPAVSVQLFSSTKTVGVEEANRIIKCWVDNDPKQLD</sequence>
<evidence type="ECO:0000256" key="8">
    <source>
        <dbReference type="ARBA" id="ARBA00023210"/>
    </source>
</evidence>
<reference evidence="13" key="1">
    <citation type="submission" date="2016-10" db="EMBL/GenBank/DDBJ databases">
        <authorList>
            <person name="Varghese N."/>
            <person name="Submissions S."/>
        </authorList>
    </citation>
    <scope>NUCLEOTIDE SEQUENCE [LARGE SCALE GENOMIC DNA]</scope>
    <source>
        <strain evidence="13">Nm69</strain>
    </source>
</reference>
<dbReference type="SUPFAM" id="SSF52540">
    <property type="entry name" value="P-loop containing nucleoside triphosphate hydrolases"/>
    <property type="match status" value="1"/>
</dbReference>
<dbReference type="GO" id="GO:0005525">
    <property type="term" value="F:GTP binding"/>
    <property type="evidence" value="ECO:0007669"/>
    <property type="project" value="UniProtKB-UniRule"/>
</dbReference>
<comment type="function">
    <text evidence="10">Necessary for normal cell division and for the maintenance of normal septation.</text>
</comment>
<dbReference type="AlphaFoldDB" id="A0A1I3ZEQ5"/>
<keyword evidence="7 10" id="KW-0342">GTP-binding</keyword>
<dbReference type="Gene3D" id="3.40.50.300">
    <property type="entry name" value="P-loop containing nucleotide triphosphate hydrolases"/>
    <property type="match status" value="1"/>
</dbReference>
<dbReference type="FunFam" id="3.40.50.300:FF:000098">
    <property type="entry name" value="Probable GTP-binding protein EngB"/>
    <property type="match status" value="1"/>
</dbReference>
<dbReference type="InterPro" id="IPR027417">
    <property type="entry name" value="P-loop_NTPase"/>
</dbReference>
<evidence type="ECO:0000256" key="5">
    <source>
        <dbReference type="ARBA" id="ARBA00022741"/>
    </source>
</evidence>
<evidence type="ECO:0000256" key="3">
    <source>
        <dbReference type="ARBA" id="ARBA00022618"/>
    </source>
</evidence>
<dbReference type="PANTHER" id="PTHR11649:SF13">
    <property type="entry name" value="ENGB-TYPE G DOMAIN-CONTAINING PROTEIN"/>
    <property type="match status" value="1"/>
</dbReference>
<dbReference type="NCBIfam" id="TIGR03598">
    <property type="entry name" value="GTPase_YsxC"/>
    <property type="match status" value="1"/>
</dbReference>
<dbReference type="Pfam" id="PF01926">
    <property type="entry name" value="MMR_HSR1"/>
    <property type="match status" value="1"/>
</dbReference>
<evidence type="ECO:0000256" key="9">
    <source>
        <dbReference type="ARBA" id="ARBA00023306"/>
    </source>
</evidence>
<accession>A0A1I3ZEQ5</accession>
<protein>
    <recommendedName>
        <fullName evidence="10">Probable GTP-binding protein EngB</fullName>
    </recommendedName>
</protein>
<dbReference type="InterPro" id="IPR019987">
    <property type="entry name" value="GTP-bd_ribosome_bio_YsxC"/>
</dbReference>
<gene>
    <name evidence="10" type="primary">engB</name>
    <name evidence="12" type="ORF">SAMN05216302_100632</name>
</gene>
<comment type="similarity">
    <text evidence="2 10">Belongs to the TRAFAC class TrmE-Era-EngA-EngB-Septin-like GTPase superfamily. EngB GTPase family.</text>
</comment>
<keyword evidence="9 10" id="KW-0131">Cell cycle</keyword>
<dbReference type="InterPro" id="IPR030393">
    <property type="entry name" value="G_ENGB_dom"/>
</dbReference>
<comment type="cofactor">
    <cofactor evidence="1">
        <name>Mg(2+)</name>
        <dbReference type="ChEBI" id="CHEBI:18420"/>
    </cofactor>
</comment>
<evidence type="ECO:0000256" key="6">
    <source>
        <dbReference type="ARBA" id="ARBA00022842"/>
    </source>
</evidence>
<dbReference type="OrthoDB" id="9804921at2"/>
<evidence type="ECO:0000256" key="7">
    <source>
        <dbReference type="ARBA" id="ARBA00023134"/>
    </source>
</evidence>
<keyword evidence="6" id="KW-0460">Magnesium</keyword>
<dbReference type="Proteomes" id="UP000199533">
    <property type="component" value="Unassembled WGS sequence"/>
</dbReference>